<protein>
    <recommendedName>
        <fullName evidence="5">PBCV-specific basic adaptor domain-containing protein</fullName>
    </recommendedName>
</protein>
<name>A0A504J460_9FLAO</name>
<reference evidence="3 4" key="1">
    <citation type="submission" date="2019-06" db="EMBL/GenBank/DDBJ databases">
        <authorList>
            <person name="Meng X."/>
        </authorList>
    </citation>
    <scope>NUCLEOTIDE SEQUENCE [LARGE SCALE GENOMIC DNA]</scope>
    <source>
        <strain evidence="3 4">M625</strain>
    </source>
</reference>
<keyword evidence="4" id="KW-1185">Reference proteome</keyword>
<feature type="region of interest" description="Disordered" evidence="1">
    <location>
        <begin position="25"/>
        <end position="94"/>
    </location>
</feature>
<comment type="caution">
    <text evidence="3">The sequence shown here is derived from an EMBL/GenBank/DDBJ whole genome shotgun (WGS) entry which is preliminary data.</text>
</comment>
<dbReference type="RefSeq" id="WP_140597304.1">
    <property type="nucleotide sequence ID" value="NZ_VFWZ01000009.1"/>
</dbReference>
<feature type="signal peptide" evidence="2">
    <location>
        <begin position="1"/>
        <end position="23"/>
    </location>
</feature>
<proteinExistence type="predicted"/>
<feature type="compositionally biased region" description="Basic and acidic residues" evidence="1">
    <location>
        <begin position="28"/>
        <end position="52"/>
    </location>
</feature>
<sequence>MMNKLRYFFTSFFLIAFIAIGFSQEKQTASDKPSKEKEKIKNEKNNSSKDDLTLVNQATKSPNQKVYKAQSKRSFATAKQSKPSQKTANGQVKSYTTKSGDEVFYVEKKDKNGKMIKSEEIRVIRNPDELEKMRKGEEIKEENL</sequence>
<dbReference type="Proteomes" id="UP000315540">
    <property type="component" value="Unassembled WGS sequence"/>
</dbReference>
<feature type="compositionally biased region" description="Polar residues" evidence="1">
    <location>
        <begin position="54"/>
        <end position="64"/>
    </location>
</feature>
<evidence type="ECO:0000313" key="4">
    <source>
        <dbReference type="Proteomes" id="UP000315540"/>
    </source>
</evidence>
<gene>
    <name evidence="3" type="ORF">FHK87_23420</name>
</gene>
<dbReference type="EMBL" id="VFWZ01000009">
    <property type="protein sequence ID" value="TPN82373.1"/>
    <property type="molecule type" value="Genomic_DNA"/>
</dbReference>
<feature type="compositionally biased region" description="Polar residues" evidence="1">
    <location>
        <begin position="72"/>
        <end position="94"/>
    </location>
</feature>
<feature type="chain" id="PRO_5021477923" description="PBCV-specific basic adaptor domain-containing protein" evidence="2">
    <location>
        <begin position="24"/>
        <end position="144"/>
    </location>
</feature>
<evidence type="ECO:0008006" key="5">
    <source>
        <dbReference type="Google" id="ProtNLM"/>
    </source>
</evidence>
<organism evidence="3 4">
    <name type="scientific">Aquimarina algicola</name>
    <dbReference type="NCBI Taxonomy" id="2589995"/>
    <lineage>
        <taxon>Bacteria</taxon>
        <taxon>Pseudomonadati</taxon>
        <taxon>Bacteroidota</taxon>
        <taxon>Flavobacteriia</taxon>
        <taxon>Flavobacteriales</taxon>
        <taxon>Flavobacteriaceae</taxon>
        <taxon>Aquimarina</taxon>
    </lineage>
</organism>
<accession>A0A504J460</accession>
<evidence type="ECO:0000256" key="1">
    <source>
        <dbReference type="SAM" id="MobiDB-lite"/>
    </source>
</evidence>
<dbReference type="AlphaFoldDB" id="A0A504J460"/>
<keyword evidence="2" id="KW-0732">Signal</keyword>
<evidence type="ECO:0000313" key="3">
    <source>
        <dbReference type="EMBL" id="TPN82373.1"/>
    </source>
</evidence>
<evidence type="ECO:0000256" key="2">
    <source>
        <dbReference type="SAM" id="SignalP"/>
    </source>
</evidence>